<dbReference type="GO" id="GO:0006749">
    <property type="term" value="P:glutathione metabolic process"/>
    <property type="evidence" value="ECO:0007669"/>
    <property type="project" value="TreeGrafter"/>
</dbReference>
<dbReference type="InParanoid" id="A0A151ZBT7"/>
<dbReference type="InterPro" id="IPR050213">
    <property type="entry name" value="GST_superfamily"/>
</dbReference>
<feature type="domain" description="GST N-terminal" evidence="1">
    <location>
        <begin position="1"/>
        <end position="75"/>
    </location>
</feature>
<dbReference type="PANTHER" id="PTHR11571:SF150">
    <property type="entry name" value="GLUTATHIONE S-TRANSFERASE"/>
    <property type="match status" value="1"/>
</dbReference>
<evidence type="ECO:0000259" key="2">
    <source>
        <dbReference type="PROSITE" id="PS50405"/>
    </source>
</evidence>
<dbReference type="OrthoDB" id="414243at2759"/>
<dbReference type="SUPFAM" id="SSF52833">
    <property type="entry name" value="Thioredoxin-like"/>
    <property type="match status" value="1"/>
</dbReference>
<dbReference type="PANTHER" id="PTHR11571">
    <property type="entry name" value="GLUTATHIONE S-TRANSFERASE"/>
    <property type="match status" value="1"/>
</dbReference>
<protein>
    <recommendedName>
        <fullName evidence="5">Glutathione S-transferase</fullName>
    </recommendedName>
</protein>
<dbReference type="InterPro" id="IPR036282">
    <property type="entry name" value="Glutathione-S-Trfase_C_sf"/>
</dbReference>
<name>A0A151ZBT7_TIELA</name>
<dbReference type="PROSITE" id="PS50405">
    <property type="entry name" value="GST_CTER"/>
    <property type="match status" value="1"/>
</dbReference>
<dbReference type="InterPro" id="IPR036249">
    <property type="entry name" value="Thioredoxin-like_sf"/>
</dbReference>
<dbReference type="InterPro" id="IPR004046">
    <property type="entry name" value="GST_C"/>
</dbReference>
<dbReference type="STRING" id="361077.A0A151ZBT7"/>
<dbReference type="GO" id="GO:0004364">
    <property type="term" value="F:glutathione transferase activity"/>
    <property type="evidence" value="ECO:0007669"/>
    <property type="project" value="TreeGrafter"/>
</dbReference>
<evidence type="ECO:0000313" key="3">
    <source>
        <dbReference type="EMBL" id="KYQ91354.1"/>
    </source>
</evidence>
<dbReference type="Proteomes" id="UP000076078">
    <property type="component" value="Unassembled WGS sequence"/>
</dbReference>
<dbReference type="SFLD" id="SFLDS00019">
    <property type="entry name" value="Glutathione_Transferase_(cytos"/>
    <property type="match status" value="1"/>
</dbReference>
<sequence>MTELIYLNGKGRGQIARNILALFGVEFKDTRVSMTPELKESLEYGVLPKLIEGDFELAEGIAIYRYLAEKYNFSGSTLQERAIAESIVSASLTILVDYHTARNDQDQEKLNKVTIPKILGHWESRLSKFSNAAGGTNRTYADLSIFTIIESLSSVAQLVSKSYPNIEKLMQYYYNHDIIGKYYKSESITSLPW</sequence>
<feature type="domain" description="GST C-terminal" evidence="2">
    <location>
        <begin position="77"/>
        <end position="191"/>
    </location>
</feature>
<gene>
    <name evidence="3" type="ORF">DLAC_08304</name>
</gene>
<dbReference type="Gene3D" id="1.20.1050.10">
    <property type="match status" value="1"/>
</dbReference>
<reference evidence="3 4" key="1">
    <citation type="submission" date="2015-12" db="EMBL/GenBank/DDBJ databases">
        <title>Dictyostelia acquired genes for synthesis and detection of signals that induce cell-type specialization by lateral gene transfer from prokaryotes.</title>
        <authorList>
            <person name="Gloeckner G."/>
            <person name="Schaap P."/>
        </authorList>
    </citation>
    <scope>NUCLEOTIDE SEQUENCE [LARGE SCALE GENOMIC DNA]</scope>
    <source>
        <strain evidence="3 4">TK</strain>
    </source>
</reference>
<dbReference type="Pfam" id="PF14497">
    <property type="entry name" value="GST_C_3"/>
    <property type="match status" value="1"/>
</dbReference>
<dbReference type="SUPFAM" id="SSF47616">
    <property type="entry name" value="GST C-terminal domain-like"/>
    <property type="match status" value="1"/>
</dbReference>
<dbReference type="InterPro" id="IPR010987">
    <property type="entry name" value="Glutathione-S-Trfase_C-like"/>
</dbReference>
<dbReference type="EMBL" id="LODT01000035">
    <property type="protein sequence ID" value="KYQ91354.1"/>
    <property type="molecule type" value="Genomic_DNA"/>
</dbReference>
<organism evidence="3 4">
    <name type="scientific">Tieghemostelium lacteum</name>
    <name type="common">Slime mold</name>
    <name type="synonym">Dictyostelium lacteum</name>
    <dbReference type="NCBI Taxonomy" id="361077"/>
    <lineage>
        <taxon>Eukaryota</taxon>
        <taxon>Amoebozoa</taxon>
        <taxon>Evosea</taxon>
        <taxon>Eumycetozoa</taxon>
        <taxon>Dictyostelia</taxon>
        <taxon>Dictyosteliales</taxon>
        <taxon>Raperosteliaceae</taxon>
        <taxon>Tieghemostelium</taxon>
    </lineage>
</organism>
<dbReference type="InterPro" id="IPR040079">
    <property type="entry name" value="Glutathione_S-Trfase"/>
</dbReference>
<comment type="caution">
    <text evidence="3">The sequence shown here is derived from an EMBL/GenBank/DDBJ whole genome shotgun (WGS) entry which is preliminary data.</text>
</comment>
<keyword evidence="4" id="KW-1185">Reference proteome</keyword>
<dbReference type="Gene3D" id="3.40.30.10">
    <property type="entry name" value="Glutaredoxin"/>
    <property type="match status" value="1"/>
</dbReference>
<dbReference type="AlphaFoldDB" id="A0A151ZBT7"/>
<evidence type="ECO:0008006" key="5">
    <source>
        <dbReference type="Google" id="ProtNLM"/>
    </source>
</evidence>
<dbReference type="PROSITE" id="PS50404">
    <property type="entry name" value="GST_NTER"/>
    <property type="match status" value="1"/>
</dbReference>
<dbReference type="Pfam" id="PF02798">
    <property type="entry name" value="GST_N"/>
    <property type="match status" value="1"/>
</dbReference>
<proteinExistence type="predicted"/>
<dbReference type="InterPro" id="IPR004045">
    <property type="entry name" value="Glutathione_S-Trfase_N"/>
</dbReference>
<evidence type="ECO:0000313" key="4">
    <source>
        <dbReference type="Proteomes" id="UP000076078"/>
    </source>
</evidence>
<accession>A0A151ZBT7</accession>
<evidence type="ECO:0000259" key="1">
    <source>
        <dbReference type="PROSITE" id="PS50404"/>
    </source>
</evidence>
<dbReference type="OMA" id="LVELFYY"/>